<dbReference type="InterPro" id="IPR052407">
    <property type="entry name" value="BTB_POZ_domain_cont_9"/>
</dbReference>
<proteinExistence type="predicted"/>
<dbReference type="HOGENOM" id="CLU_021542_0_2_1"/>
<dbReference type="Gene3D" id="1.25.40.420">
    <property type="match status" value="1"/>
</dbReference>
<name>A0A015MTN2_RHIIW</name>
<dbReference type="InterPro" id="IPR011333">
    <property type="entry name" value="SKP1/BTB/POZ_sf"/>
</dbReference>
<accession>A0A015MTN2</accession>
<dbReference type="PANTHER" id="PTHR46306">
    <property type="entry name" value="BTB/POZ DOMAIN-CONTAINING PROTEIN 9"/>
    <property type="match status" value="1"/>
</dbReference>
<dbReference type="PROSITE" id="PS50097">
    <property type="entry name" value="BTB"/>
    <property type="match status" value="1"/>
</dbReference>
<dbReference type="SMART" id="SM00225">
    <property type="entry name" value="BTB"/>
    <property type="match status" value="1"/>
</dbReference>
<dbReference type="InterPro" id="IPR006571">
    <property type="entry name" value="TLDc_dom"/>
</dbReference>
<dbReference type="Pfam" id="PF00651">
    <property type="entry name" value="BTB"/>
    <property type="match status" value="1"/>
</dbReference>
<dbReference type="EMBL" id="JEMT01016686">
    <property type="protein sequence ID" value="EXX70098.1"/>
    <property type="molecule type" value="Genomic_DNA"/>
</dbReference>
<dbReference type="AlphaFoldDB" id="A0A015MTN2"/>
<sequence>MDYYKFISQSLTQNLLEILDDDEYYDITIEVGNDPYVKIFRAHRVILYYRSPYLRRILLTNEKKKDGTLTHIKLPNILPETFKEILRYIYSGVISLDEYNVSDIIKILVAAEELGLKELIILLQYYLIENKPEWMKLNFNDVYRIIFENNSFSELRNYCNKLISDEPDKIFKSLDLSSTPEKLLIKLIQTDNLKMSEVQVWDHVVKWGHAKNPELPSDPTNFLKEDFNTLKNSLQQFIEFIDFYNLTSEEFSDKVLPYRKILSKELYNELLKHYLKPNNQSINRSNVDSISIDSEIITSQHAELILKWINVNYSNTFTSIFSKFIYKDNTTFKLLLRGSRDGFTTFKFHEICDNQSHTVVIIKVKDSNEILGGYNPIAWKSNCSYGNTKDSFIFSFKDSDDIESYTLSRVKDENNAIFNYYSYGPVFGYRDLGLFVNTVDSGYCRNGCYENQIRKTTGDFLVEEYEIFQVIK</sequence>
<dbReference type="Gene3D" id="3.30.710.10">
    <property type="entry name" value="Potassium Channel Kv1.1, Chain A"/>
    <property type="match status" value="1"/>
</dbReference>
<evidence type="ECO:0000259" key="2">
    <source>
        <dbReference type="PROSITE" id="PS51886"/>
    </source>
</evidence>
<dbReference type="Proteomes" id="UP000022910">
    <property type="component" value="Unassembled WGS sequence"/>
</dbReference>
<evidence type="ECO:0000259" key="1">
    <source>
        <dbReference type="PROSITE" id="PS50097"/>
    </source>
</evidence>
<dbReference type="Pfam" id="PF07534">
    <property type="entry name" value="TLD"/>
    <property type="match status" value="1"/>
</dbReference>
<dbReference type="InterPro" id="IPR000210">
    <property type="entry name" value="BTB/POZ_dom"/>
</dbReference>
<dbReference type="InterPro" id="IPR011705">
    <property type="entry name" value="BACK"/>
</dbReference>
<dbReference type="PANTHER" id="PTHR46306:SF1">
    <property type="entry name" value="BTB_POZ DOMAIN-CONTAINING PROTEIN 9"/>
    <property type="match status" value="1"/>
</dbReference>
<keyword evidence="4" id="KW-1185">Reference proteome</keyword>
<dbReference type="GO" id="GO:0005737">
    <property type="term" value="C:cytoplasm"/>
    <property type="evidence" value="ECO:0007669"/>
    <property type="project" value="TreeGrafter"/>
</dbReference>
<reference evidence="3 4" key="1">
    <citation type="submission" date="2014-02" db="EMBL/GenBank/DDBJ databases">
        <title>Single nucleus genome sequencing reveals high similarity among nuclei of an endomycorrhizal fungus.</title>
        <authorList>
            <person name="Lin K."/>
            <person name="Geurts R."/>
            <person name="Zhang Z."/>
            <person name="Limpens E."/>
            <person name="Saunders D.G."/>
            <person name="Mu D."/>
            <person name="Pang E."/>
            <person name="Cao H."/>
            <person name="Cha H."/>
            <person name="Lin T."/>
            <person name="Zhou Q."/>
            <person name="Shang Y."/>
            <person name="Li Y."/>
            <person name="Ivanov S."/>
            <person name="Sharma T."/>
            <person name="Velzen R.V."/>
            <person name="Ruijter N.D."/>
            <person name="Aanen D.K."/>
            <person name="Win J."/>
            <person name="Kamoun S."/>
            <person name="Bisseling T."/>
            <person name="Huang S."/>
        </authorList>
    </citation>
    <scope>NUCLEOTIDE SEQUENCE [LARGE SCALE GENOMIC DNA]</scope>
    <source>
        <strain evidence="4">DAOM197198w</strain>
    </source>
</reference>
<feature type="domain" description="BTB" evidence="1">
    <location>
        <begin position="25"/>
        <end position="98"/>
    </location>
</feature>
<comment type="caution">
    <text evidence="3">The sequence shown here is derived from an EMBL/GenBank/DDBJ whole genome shotgun (WGS) entry which is preliminary data.</text>
</comment>
<dbReference type="Pfam" id="PF07707">
    <property type="entry name" value="BACK"/>
    <property type="match status" value="1"/>
</dbReference>
<dbReference type="PROSITE" id="PS51886">
    <property type="entry name" value="TLDC"/>
    <property type="match status" value="1"/>
</dbReference>
<dbReference type="SUPFAM" id="SSF54695">
    <property type="entry name" value="POZ domain"/>
    <property type="match status" value="1"/>
</dbReference>
<protein>
    <recommendedName>
        <fullName evidence="5">Kelch-like protein 17</fullName>
    </recommendedName>
</protein>
<organism evidence="3 4">
    <name type="scientific">Rhizophagus irregularis (strain DAOM 197198w)</name>
    <name type="common">Glomus intraradices</name>
    <dbReference type="NCBI Taxonomy" id="1432141"/>
    <lineage>
        <taxon>Eukaryota</taxon>
        <taxon>Fungi</taxon>
        <taxon>Fungi incertae sedis</taxon>
        <taxon>Mucoromycota</taxon>
        <taxon>Glomeromycotina</taxon>
        <taxon>Glomeromycetes</taxon>
        <taxon>Glomerales</taxon>
        <taxon>Glomeraceae</taxon>
        <taxon>Rhizophagus</taxon>
    </lineage>
</organism>
<evidence type="ECO:0008006" key="5">
    <source>
        <dbReference type="Google" id="ProtNLM"/>
    </source>
</evidence>
<evidence type="ECO:0000313" key="4">
    <source>
        <dbReference type="Proteomes" id="UP000022910"/>
    </source>
</evidence>
<feature type="domain" description="TLDc" evidence="2">
    <location>
        <begin position="307"/>
        <end position="471"/>
    </location>
</feature>
<gene>
    <name evidence="3" type="ORF">RirG_090470</name>
</gene>
<evidence type="ECO:0000313" key="3">
    <source>
        <dbReference type="EMBL" id="EXX70098.1"/>
    </source>
</evidence>
<dbReference type="CDD" id="cd18186">
    <property type="entry name" value="BTB_POZ_ZBTB_KLHL-like"/>
    <property type="match status" value="1"/>
</dbReference>